<protein>
    <submittedName>
        <fullName evidence="1">Uncharacterized protein</fullName>
    </submittedName>
</protein>
<dbReference type="Proteomes" id="UP001482620">
    <property type="component" value="Unassembled WGS sequence"/>
</dbReference>
<reference evidence="1 2" key="1">
    <citation type="submission" date="2021-06" db="EMBL/GenBank/DDBJ databases">
        <authorList>
            <person name="Palmer J.M."/>
        </authorList>
    </citation>
    <scope>NUCLEOTIDE SEQUENCE [LARGE SCALE GENOMIC DNA]</scope>
    <source>
        <strain evidence="2">if_2019</strain>
        <tissue evidence="1">Muscle</tissue>
    </source>
</reference>
<comment type="caution">
    <text evidence="1">The sequence shown here is derived from an EMBL/GenBank/DDBJ whole genome shotgun (WGS) entry which is preliminary data.</text>
</comment>
<keyword evidence="2" id="KW-1185">Reference proteome</keyword>
<evidence type="ECO:0000313" key="1">
    <source>
        <dbReference type="EMBL" id="MEQ2248861.1"/>
    </source>
</evidence>
<evidence type="ECO:0000313" key="2">
    <source>
        <dbReference type="Proteomes" id="UP001482620"/>
    </source>
</evidence>
<name>A0ABV0UVS9_9TELE</name>
<proteinExistence type="predicted"/>
<accession>A0ABV0UVS9</accession>
<gene>
    <name evidence="1" type="ORF">ILYODFUR_023336</name>
</gene>
<sequence length="121" mass="13634">MWTDIIWTWSETKYQSTQHLVAGGQHFLLFWLGHKPKRLAVLIYAIEKSNGNASAVPHANNTVCKNQLVNVYTTVIFSVMNADCGKMKANPETKKIYAAVTAFVQEYWSNTDESGHAHFAT</sequence>
<organism evidence="1 2">
    <name type="scientific">Ilyodon furcidens</name>
    <name type="common">goldbreast splitfin</name>
    <dbReference type="NCBI Taxonomy" id="33524"/>
    <lineage>
        <taxon>Eukaryota</taxon>
        <taxon>Metazoa</taxon>
        <taxon>Chordata</taxon>
        <taxon>Craniata</taxon>
        <taxon>Vertebrata</taxon>
        <taxon>Euteleostomi</taxon>
        <taxon>Actinopterygii</taxon>
        <taxon>Neopterygii</taxon>
        <taxon>Teleostei</taxon>
        <taxon>Neoteleostei</taxon>
        <taxon>Acanthomorphata</taxon>
        <taxon>Ovalentaria</taxon>
        <taxon>Atherinomorphae</taxon>
        <taxon>Cyprinodontiformes</taxon>
        <taxon>Goodeidae</taxon>
        <taxon>Ilyodon</taxon>
    </lineage>
</organism>
<dbReference type="EMBL" id="JAHRIQ010083761">
    <property type="protein sequence ID" value="MEQ2248861.1"/>
    <property type="molecule type" value="Genomic_DNA"/>
</dbReference>